<dbReference type="PANTHER" id="PTHR18964">
    <property type="entry name" value="ROK (REPRESSOR, ORF, KINASE) FAMILY"/>
    <property type="match status" value="1"/>
</dbReference>
<dbReference type="InterPro" id="IPR000600">
    <property type="entry name" value="ROK"/>
</dbReference>
<evidence type="ECO:0000313" key="3">
    <source>
        <dbReference type="Proteomes" id="UP000198575"/>
    </source>
</evidence>
<evidence type="ECO:0000256" key="1">
    <source>
        <dbReference type="ARBA" id="ARBA00006479"/>
    </source>
</evidence>
<dbReference type="Gene3D" id="3.30.420.40">
    <property type="match status" value="2"/>
</dbReference>
<dbReference type="SUPFAM" id="SSF53067">
    <property type="entry name" value="Actin-like ATPase domain"/>
    <property type="match status" value="1"/>
</dbReference>
<comment type="similarity">
    <text evidence="1">Belongs to the ROK (NagC/XylR) family.</text>
</comment>
<accession>A0A1I4ZQL4</accession>
<evidence type="ECO:0000313" key="2">
    <source>
        <dbReference type="EMBL" id="SFN52561.1"/>
    </source>
</evidence>
<dbReference type="Pfam" id="PF00480">
    <property type="entry name" value="ROK"/>
    <property type="match status" value="1"/>
</dbReference>
<dbReference type="STRING" id="578942.SAMN05216289_1285"/>
<reference evidence="2 3" key="1">
    <citation type="submission" date="2016-10" db="EMBL/GenBank/DDBJ databases">
        <authorList>
            <person name="de Groot N.N."/>
        </authorList>
    </citation>
    <scope>NUCLEOTIDE SEQUENCE [LARGE SCALE GENOMIC DNA]</scope>
    <source>
        <strain evidence="2 3">CGMCC 1.7659</strain>
    </source>
</reference>
<dbReference type="EMBL" id="FOVF01000028">
    <property type="protein sequence ID" value="SFN52561.1"/>
    <property type="molecule type" value="Genomic_DNA"/>
</dbReference>
<name>A0A1I4ZQL4_9GAMM</name>
<keyword evidence="2" id="KW-0418">Kinase</keyword>
<dbReference type="OrthoDB" id="9810372at2"/>
<sequence>MPVRHVASFDIGGTNLRAAVVAVDDGTARVVSQRRQETPNHLILPAMSAAERLDAVLDFIVAAVSEARQSHVIDAVAAAFPGPVDAAGRIAALPTLWGDDGQALCPLALDGLLAARLPGLPICLFNDVTAAGHRFVGQHRDFALFTLGSGVGLKVFIDGQAQVGPHGAGGELTHMVFDPSPGAPACDCGGRGHLGALASGRAWQRVCAAAEQDGQQPDLDGFVEPLARAVAMLHYALGLELFLFSGGLSEALGETLRAAIVRRLPEQGWQCGQDWNAMVRLAPDDDAHALIGGALAACRE</sequence>
<dbReference type="PANTHER" id="PTHR18964:SF149">
    <property type="entry name" value="BIFUNCTIONAL UDP-N-ACETYLGLUCOSAMINE 2-EPIMERASE_N-ACETYLMANNOSAMINE KINASE"/>
    <property type="match status" value="1"/>
</dbReference>
<dbReference type="RefSeq" id="WP_092409650.1">
    <property type="nucleotide sequence ID" value="NZ_FOVF01000028.1"/>
</dbReference>
<dbReference type="InterPro" id="IPR043129">
    <property type="entry name" value="ATPase_NBD"/>
</dbReference>
<organism evidence="2 3">
    <name type="scientific">Dokdonella immobilis</name>
    <dbReference type="NCBI Taxonomy" id="578942"/>
    <lineage>
        <taxon>Bacteria</taxon>
        <taxon>Pseudomonadati</taxon>
        <taxon>Pseudomonadota</taxon>
        <taxon>Gammaproteobacteria</taxon>
        <taxon>Lysobacterales</taxon>
        <taxon>Rhodanobacteraceae</taxon>
        <taxon>Dokdonella</taxon>
    </lineage>
</organism>
<keyword evidence="2" id="KW-0808">Transferase</keyword>
<gene>
    <name evidence="2" type="ORF">SAMN05216289_1285</name>
</gene>
<dbReference type="GO" id="GO:0016301">
    <property type="term" value="F:kinase activity"/>
    <property type="evidence" value="ECO:0007669"/>
    <property type="project" value="UniProtKB-KW"/>
</dbReference>
<protein>
    <submittedName>
        <fullName evidence="2">Glucokinase</fullName>
    </submittedName>
</protein>
<dbReference type="Proteomes" id="UP000198575">
    <property type="component" value="Unassembled WGS sequence"/>
</dbReference>
<dbReference type="AlphaFoldDB" id="A0A1I4ZQL4"/>
<keyword evidence="3" id="KW-1185">Reference proteome</keyword>
<proteinExistence type="inferred from homology"/>